<feature type="transmembrane region" description="Helical" evidence="5">
    <location>
        <begin position="346"/>
        <end position="365"/>
    </location>
</feature>
<feature type="transmembrane region" description="Helical" evidence="5">
    <location>
        <begin position="184"/>
        <end position="201"/>
    </location>
</feature>
<name>A0ABY1SJV1_9FLAO</name>
<dbReference type="InterPro" id="IPR007016">
    <property type="entry name" value="O-antigen_ligase-rel_domated"/>
</dbReference>
<evidence type="ECO:0000256" key="1">
    <source>
        <dbReference type="ARBA" id="ARBA00004141"/>
    </source>
</evidence>
<reference evidence="7 8" key="1">
    <citation type="submission" date="2017-06" db="EMBL/GenBank/DDBJ databases">
        <authorList>
            <person name="Varghese N."/>
            <person name="Submissions S."/>
        </authorList>
    </citation>
    <scope>NUCLEOTIDE SEQUENCE [LARGE SCALE GENOMIC DNA]</scope>
    <source>
        <strain evidence="7 8">DSM 19840</strain>
    </source>
</reference>
<comment type="subcellular location">
    <subcellularLocation>
        <location evidence="1">Membrane</location>
        <topology evidence="1">Multi-pass membrane protein</topology>
    </subcellularLocation>
</comment>
<sequence>MFNESDIKYNSNLGLGLLIILTIVFLNALGPYLQLQKVTTYGLVPLLFLISAKFYYLNPFQKKKEFLIIVLIFLTSLISAYTYVNYEQLITGYTRQFSVILIVFIPLALNYKYDYTDYFHIGFIISILTLIYIMYTSGQFDLINFAKDSDSRDKLLINANTYSYLMFFANFSLFYLYQKYKSKILLILLIVIPILFVIVSFVTQSRSGILILIMSNVIYWLVINKIETPTKFQKIFRIVTIVLIFSFLAFQFWEYYKDSSIKNRFDVTTNRVDAREILLVESFDIFVDNMIFGVGLDQIPNYTSLRLFSHNTYVEILAEQGIIGGLLLLFLYGLPLRMCIKNIVKYSNDSILKINLLFLIMFYFYNNFYPFYKFGFSMLYFFLILSIQFKKIVELQNNSSNKIVIHKKAESINTKKYLGH</sequence>
<feature type="transmembrane region" description="Helical" evidence="5">
    <location>
        <begin position="12"/>
        <end position="32"/>
    </location>
</feature>
<organism evidence="7 8">
    <name type="scientific">Maribacter sedimenticola</name>
    <dbReference type="NCBI Taxonomy" id="228956"/>
    <lineage>
        <taxon>Bacteria</taxon>
        <taxon>Pseudomonadati</taxon>
        <taxon>Bacteroidota</taxon>
        <taxon>Flavobacteriia</taxon>
        <taxon>Flavobacteriales</taxon>
        <taxon>Flavobacteriaceae</taxon>
        <taxon>Maribacter</taxon>
    </lineage>
</organism>
<evidence type="ECO:0000313" key="7">
    <source>
        <dbReference type="EMBL" id="SNR66808.1"/>
    </source>
</evidence>
<keyword evidence="7" id="KW-0436">Ligase</keyword>
<protein>
    <submittedName>
        <fullName evidence="7">O-antigen ligase</fullName>
    </submittedName>
</protein>
<evidence type="ECO:0000256" key="5">
    <source>
        <dbReference type="SAM" id="Phobius"/>
    </source>
</evidence>
<evidence type="ECO:0000313" key="8">
    <source>
        <dbReference type="Proteomes" id="UP000198337"/>
    </source>
</evidence>
<feature type="transmembrane region" description="Helical" evidence="5">
    <location>
        <begin position="316"/>
        <end position="334"/>
    </location>
</feature>
<dbReference type="GO" id="GO:0016874">
    <property type="term" value="F:ligase activity"/>
    <property type="evidence" value="ECO:0007669"/>
    <property type="project" value="UniProtKB-KW"/>
</dbReference>
<dbReference type="PANTHER" id="PTHR37422:SF13">
    <property type="entry name" value="LIPOPOLYSACCHARIDE BIOSYNTHESIS PROTEIN PA4999-RELATED"/>
    <property type="match status" value="1"/>
</dbReference>
<evidence type="ECO:0000256" key="2">
    <source>
        <dbReference type="ARBA" id="ARBA00022692"/>
    </source>
</evidence>
<feature type="transmembrane region" description="Helical" evidence="5">
    <location>
        <begin position="155"/>
        <end position="177"/>
    </location>
</feature>
<feature type="transmembrane region" description="Helical" evidence="5">
    <location>
        <begin position="66"/>
        <end position="84"/>
    </location>
</feature>
<feature type="transmembrane region" description="Helical" evidence="5">
    <location>
        <begin position="90"/>
        <end position="111"/>
    </location>
</feature>
<keyword evidence="4 5" id="KW-0472">Membrane</keyword>
<evidence type="ECO:0000256" key="4">
    <source>
        <dbReference type="ARBA" id="ARBA00023136"/>
    </source>
</evidence>
<dbReference type="EMBL" id="FZNV01000005">
    <property type="protein sequence ID" value="SNR66808.1"/>
    <property type="molecule type" value="Genomic_DNA"/>
</dbReference>
<dbReference type="InterPro" id="IPR051533">
    <property type="entry name" value="WaaL-like"/>
</dbReference>
<keyword evidence="3 5" id="KW-1133">Transmembrane helix</keyword>
<dbReference type="Proteomes" id="UP000198337">
    <property type="component" value="Unassembled WGS sequence"/>
</dbReference>
<keyword evidence="2 5" id="KW-0812">Transmembrane</keyword>
<evidence type="ECO:0000256" key="3">
    <source>
        <dbReference type="ARBA" id="ARBA00022989"/>
    </source>
</evidence>
<dbReference type="Pfam" id="PF04932">
    <property type="entry name" value="Wzy_C"/>
    <property type="match status" value="1"/>
</dbReference>
<dbReference type="RefSeq" id="WP_143815214.1">
    <property type="nucleotide sequence ID" value="NZ_FZNV01000005.1"/>
</dbReference>
<proteinExistence type="predicted"/>
<feature type="domain" description="O-antigen ligase-related" evidence="6">
    <location>
        <begin position="194"/>
        <end position="329"/>
    </location>
</feature>
<comment type="caution">
    <text evidence="7">The sequence shown here is derived from an EMBL/GenBank/DDBJ whole genome shotgun (WGS) entry which is preliminary data.</text>
</comment>
<feature type="transmembrane region" description="Helical" evidence="5">
    <location>
        <begin position="207"/>
        <end position="223"/>
    </location>
</feature>
<gene>
    <name evidence="7" type="ORF">SAMN04488009_3069</name>
</gene>
<evidence type="ECO:0000259" key="6">
    <source>
        <dbReference type="Pfam" id="PF04932"/>
    </source>
</evidence>
<feature type="transmembrane region" description="Helical" evidence="5">
    <location>
        <begin position="118"/>
        <end position="135"/>
    </location>
</feature>
<feature type="transmembrane region" description="Helical" evidence="5">
    <location>
        <begin position="38"/>
        <end position="57"/>
    </location>
</feature>
<accession>A0ABY1SJV1</accession>
<feature type="transmembrane region" description="Helical" evidence="5">
    <location>
        <begin position="235"/>
        <end position="253"/>
    </location>
</feature>
<keyword evidence="8" id="KW-1185">Reference proteome</keyword>
<dbReference type="PANTHER" id="PTHR37422">
    <property type="entry name" value="TEICHURONIC ACID BIOSYNTHESIS PROTEIN TUAE"/>
    <property type="match status" value="1"/>
</dbReference>